<dbReference type="GO" id="GO:0005886">
    <property type="term" value="C:plasma membrane"/>
    <property type="evidence" value="ECO:0007669"/>
    <property type="project" value="UniProtKB-SubCell"/>
</dbReference>
<feature type="transmembrane region" description="Helical" evidence="7">
    <location>
        <begin position="504"/>
        <end position="523"/>
    </location>
</feature>
<feature type="transmembrane region" description="Helical" evidence="7">
    <location>
        <begin position="146"/>
        <end position="167"/>
    </location>
</feature>
<evidence type="ECO:0000313" key="9">
    <source>
        <dbReference type="Proteomes" id="UP000218272"/>
    </source>
</evidence>
<dbReference type="GO" id="GO:0022857">
    <property type="term" value="F:transmembrane transporter activity"/>
    <property type="evidence" value="ECO:0007669"/>
    <property type="project" value="InterPro"/>
</dbReference>
<feature type="transmembrane region" description="Helical" evidence="7">
    <location>
        <begin position="61"/>
        <end position="79"/>
    </location>
</feature>
<organism evidence="8 9">
    <name type="scientific">Sphingobium cloacae</name>
    <dbReference type="NCBI Taxonomy" id="120107"/>
    <lineage>
        <taxon>Bacteria</taxon>
        <taxon>Pseudomonadati</taxon>
        <taxon>Pseudomonadota</taxon>
        <taxon>Alphaproteobacteria</taxon>
        <taxon>Sphingomonadales</taxon>
        <taxon>Sphingomonadaceae</taxon>
        <taxon>Sphingobium</taxon>
    </lineage>
</organism>
<feature type="transmembrane region" description="Helical" evidence="7">
    <location>
        <begin position="423"/>
        <end position="441"/>
    </location>
</feature>
<keyword evidence="2" id="KW-0813">Transport</keyword>
<feature type="transmembrane region" description="Helical" evidence="7">
    <location>
        <begin position="85"/>
        <end position="102"/>
    </location>
</feature>
<keyword evidence="9" id="KW-1185">Reference proteome</keyword>
<comment type="subcellular location">
    <subcellularLocation>
        <location evidence="1">Cell membrane</location>
        <topology evidence="1">Multi-pass membrane protein</topology>
    </subcellularLocation>
</comment>
<dbReference type="OrthoDB" id="9807111at2"/>
<feature type="transmembrane region" description="Helical" evidence="7">
    <location>
        <begin position="368"/>
        <end position="389"/>
    </location>
</feature>
<keyword evidence="5 7" id="KW-1133">Transmembrane helix</keyword>
<evidence type="ECO:0000256" key="4">
    <source>
        <dbReference type="ARBA" id="ARBA00022692"/>
    </source>
</evidence>
<feature type="transmembrane region" description="Helical" evidence="7">
    <location>
        <begin position="473"/>
        <end position="492"/>
    </location>
</feature>
<accession>A0A1E1F5D7</accession>
<dbReference type="InterPro" id="IPR006726">
    <property type="entry name" value="PHBA_efflux_AaeB/fusaric-R"/>
</dbReference>
<feature type="transmembrane region" description="Helical" evidence="7">
    <location>
        <begin position="395"/>
        <end position="411"/>
    </location>
</feature>
<sequence>MSERFGWPAALFGIKCFMAAALALYISFSIGLERPYWAFITSFIMAQPMAGAVISKAVYRILGTLVGAAVAIIMVPPLVNAPELLTLAVAGWLGFCVFVAQLDGTPRSYMFSLAGYSACLIAFPSFDAPAGIFDLASSRVQEITIGILAGSLVHAAILPGSVATMVLNRVAAILRDAERWTRDAIAAEPVEGLAAERRRLAQDVTELHQLSTHLPYDLSRRVPRVRTVRALQDQLSLLLPLGAAVDDRVKMLKAAGGGAVRPEAAALIADVQHWVEHPETDMGERGASAAALIDRCKALEPPNRPDMDWADMLRLSLYARLADLIAAHRDCRDLYDQMTSYGRAPVNARVAQLLEGWRFREVHRDYEGAFRGAFNAFVTLVAACALWIGSGWRDGAGAAMLAGVFLAVYAAQDNPQAPLKGWMTGTILASSLGALYGYAIMPRLDGFVMLMAAFAPPLILLGSAMASPALAAYAMPMLLGLGSPALLASSYIGDFPTFLNGNLAQLTGIWFAAVMAGILQPAGSRNMVRRTIRAGWRDIAQRANLMERPNLRRWINRMLDRVALLAPRLAAMEQDAGKPIYDALRDLRTGIGIGELRELRMDLPPGERAPLTRVLEGVGDYYRGLDPDAPAPAQPALLHDIDGAITELSAHPDPRIRRDAMLGLVALRRNLFADDIWYRRAAA</sequence>
<feature type="transmembrane region" description="Helical" evidence="7">
    <location>
        <begin position="12"/>
        <end position="30"/>
    </location>
</feature>
<dbReference type="Proteomes" id="UP000218272">
    <property type="component" value="Chromosome SCLO_1"/>
</dbReference>
<gene>
    <name evidence="8" type="ORF">SCLO_1026880</name>
</gene>
<proteinExistence type="predicted"/>
<evidence type="ECO:0000256" key="6">
    <source>
        <dbReference type="ARBA" id="ARBA00023136"/>
    </source>
</evidence>
<feature type="transmembrane region" description="Helical" evidence="7">
    <location>
        <begin position="109"/>
        <end position="126"/>
    </location>
</feature>
<dbReference type="Pfam" id="PF04632">
    <property type="entry name" value="FUSC"/>
    <property type="match status" value="1"/>
</dbReference>
<feature type="transmembrane region" description="Helical" evidence="7">
    <location>
        <begin position="447"/>
        <end position="466"/>
    </location>
</feature>
<evidence type="ECO:0000313" key="8">
    <source>
        <dbReference type="EMBL" id="BAV65728.1"/>
    </source>
</evidence>
<evidence type="ECO:0000256" key="5">
    <source>
        <dbReference type="ARBA" id="ARBA00022989"/>
    </source>
</evidence>
<keyword evidence="4 7" id="KW-0812">Transmembrane</keyword>
<dbReference type="PANTHER" id="PTHR30509:SF9">
    <property type="entry name" value="MULTIDRUG RESISTANCE PROTEIN MDTO"/>
    <property type="match status" value="1"/>
</dbReference>
<evidence type="ECO:0000256" key="3">
    <source>
        <dbReference type="ARBA" id="ARBA00022475"/>
    </source>
</evidence>
<dbReference type="AlphaFoldDB" id="A0A1E1F5D7"/>
<dbReference type="EMBL" id="AP017655">
    <property type="protein sequence ID" value="BAV65728.1"/>
    <property type="molecule type" value="Genomic_DNA"/>
</dbReference>
<name>A0A1E1F5D7_9SPHN</name>
<keyword evidence="3" id="KW-1003">Cell membrane</keyword>
<evidence type="ECO:0000256" key="7">
    <source>
        <dbReference type="SAM" id="Phobius"/>
    </source>
</evidence>
<dbReference type="PANTHER" id="PTHR30509">
    <property type="entry name" value="P-HYDROXYBENZOIC ACID EFFLUX PUMP SUBUNIT-RELATED"/>
    <property type="match status" value="1"/>
</dbReference>
<keyword evidence="6 7" id="KW-0472">Membrane</keyword>
<reference evidence="8 9" key="1">
    <citation type="submission" date="2016-10" db="EMBL/GenBank/DDBJ databases">
        <title>Complete Genome Sequence of the Nonylphenol-Degrading Bacterium Sphingobium cloacae JCM 10874T.</title>
        <authorList>
            <person name="Ootsuka M."/>
            <person name="Nishizawa T."/>
            <person name="Ohta H."/>
        </authorList>
    </citation>
    <scope>NUCLEOTIDE SEQUENCE [LARGE SCALE GENOMIC DNA]</scope>
    <source>
        <strain evidence="8 9">JCM 10874</strain>
    </source>
</reference>
<dbReference type="KEGG" id="sclo:SCLO_1026880"/>
<dbReference type="RefSeq" id="WP_066520271.1">
    <property type="nucleotide sequence ID" value="NZ_AP017655.1"/>
</dbReference>
<evidence type="ECO:0000256" key="2">
    <source>
        <dbReference type="ARBA" id="ARBA00022448"/>
    </source>
</evidence>
<protein>
    <submittedName>
        <fullName evidence="8">Fusaric acid resistance protein</fullName>
    </submittedName>
</protein>
<evidence type="ECO:0000256" key="1">
    <source>
        <dbReference type="ARBA" id="ARBA00004651"/>
    </source>
</evidence>